<gene>
    <name evidence="2" type="ORF">LTR05_001127</name>
</gene>
<name>A0AAN7T749_9EURO</name>
<keyword evidence="3" id="KW-1185">Reference proteome</keyword>
<proteinExistence type="predicted"/>
<evidence type="ECO:0000313" key="3">
    <source>
        <dbReference type="Proteomes" id="UP001309876"/>
    </source>
</evidence>
<reference evidence="2 3" key="1">
    <citation type="submission" date="2023-08" db="EMBL/GenBank/DDBJ databases">
        <title>Black Yeasts Isolated from many extreme environments.</title>
        <authorList>
            <person name="Coleine C."/>
            <person name="Stajich J.E."/>
            <person name="Selbmann L."/>
        </authorList>
    </citation>
    <scope>NUCLEOTIDE SEQUENCE [LARGE SCALE GENOMIC DNA]</scope>
    <source>
        <strain evidence="2 3">CCFEE 5910</strain>
    </source>
</reference>
<sequence>MENHSPYGSSHINHRSTCFRKMSASVRTIEDVCAINGHRGREVPALRHDLVPNFSEIQKVYDTFFAPGLDCLIESGPSRWFGTKGFHLLTSDRSLLAQFMLYLTLISNTINGDLNMSGTISMPAQQAELASQEARMVWVLLNLIVRQAQEGINDEDVDKLARRVKALEALLTSEPVVRTGSMSDFLYQDPEPEPSPMDIDVSQVPTVANNPLLEKPFNKQLVARMEEFWHLVERASEQPTKISTEIFDRLRQLRDGIEQRDIVYSIMLLGASPKPRNDGRPQTSSGHSNSGRHEADVSPSRLAREQERRQAERLLESEARGRATNTVLQNIAGMGLRAFCNE</sequence>
<feature type="compositionally biased region" description="Basic and acidic residues" evidence="1">
    <location>
        <begin position="291"/>
        <end position="318"/>
    </location>
</feature>
<dbReference type="Proteomes" id="UP001309876">
    <property type="component" value="Unassembled WGS sequence"/>
</dbReference>
<dbReference type="AlphaFoldDB" id="A0AAN7T749"/>
<feature type="region of interest" description="Disordered" evidence="1">
    <location>
        <begin position="271"/>
        <end position="318"/>
    </location>
</feature>
<feature type="compositionally biased region" description="Polar residues" evidence="1">
    <location>
        <begin position="280"/>
        <end position="289"/>
    </location>
</feature>
<dbReference type="EMBL" id="JAVRRJ010000001">
    <property type="protein sequence ID" value="KAK5090949.1"/>
    <property type="molecule type" value="Genomic_DNA"/>
</dbReference>
<evidence type="ECO:0000313" key="2">
    <source>
        <dbReference type="EMBL" id="KAK5090949.1"/>
    </source>
</evidence>
<accession>A0AAN7T749</accession>
<evidence type="ECO:0000256" key="1">
    <source>
        <dbReference type="SAM" id="MobiDB-lite"/>
    </source>
</evidence>
<protein>
    <submittedName>
        <fullName evidence="2">Uncharacterized protein</fullName>
    </submittedName>
</protein>
<organism evidence="2 3">
    <name type="scientific">Lithohypha guttulata</name>
    <dbReference type="NCBI Taxonomy" id="1690604"/>
    <lineage>
        <taxon>Eukaryota</taxon>
        <taxon>Fungi</taxon>
        <taxon>Dikarya</taxon>
        <taxon>Ascomycota</taxon>
        <taxon>Pezizomycotina</taxon>
        <taxon>Eurotiomycetes</taxon>
        <taxon>Chaetothyriomycetidae</taxon>
        <taxon>Chaetothyriales</taxon>
        <taxon>Trichomeriaceae</taxon>
        <taxon>Lithohypha</taxon>
    </lineage>
</organism>
<comment type="caution">
    <text evidence="2">The sequence shown here is derived from an EMBL/GenBank/DDBJ whole genome shotgun (WGS) entry which is preliminary data.</text>
</comment>